<dbReference type="STRING" id="1714264.BTO30_01685"/>
<evidence type="ECO:0000256" key="1">
    <source>
        <dbReference type="SAM" id="Phobius"/>
    </source>
</evidence>
<keyword evidence="1" id="KW-1133">Transmembrane helix</keyword>
<evidence type="ECO:0000313" key="2">
    <source>
        <dbReference type="EMBL" id="OLN24148.1"/>
    </source>
</evidence>
<keyword evidence="1" id="KW-0472">Membrane</keyword>
<proteinExistence type="predicted"/>
<sequence length="67" mass="7606">MTEQWKRKKETRLTPLGRFMLTSFLMIITAVTGAVIGYSIIGTGNPLDVFVPDTWIQLFDVIVKSLF</sequence>
<dbReference type="RefSeq" id="WP_075396968.1">
    <property type="nucleotide sequence ID" value="NZ_MSDU01000003.1"/>
</dbReference>
<evidence type="ECO:0000313" key="3">
    <source>
        <dbReference type="Proteomes" id="UP000185568"/>
    </source>
</evidence>
<dbReference type="Proteomes" id="UP000185568">
    <property type="component" value="Unassembled WGS sequence"/>
</dbReference>
<name>A0A1Q8Q9Y1_9BACI</name>
<dbReference type="InterPro" id="IPR024596">
    <property type="entry name" value="RNApol_su_b/EpuA"/>
</dbReference>
<reference evidence="2 3" key="1">
    <citation type="submission" date="2016-12" db="EMBL/GenBank/DDBJ databases">
        <title>Domibacillus antri genome sequencing.</title>
        <authorList>
            <person name="Verma A."/>
            <person name="Krishnamurthi S."/>
        </authorList>
    </citation>
    <scope>NUCLEOTIDE SEQUENCE [LARGE SCALE GENOMIC DNA]</scope>
    <source>
        <strain evidence="2 3">XD80</strain>
    </source>
</reference>
<dbReference type="OrthoDB" id="2300232at2"/>
<evidence type="ECO:0008006" key="4">
    <source>
        <dbReference type="Google" id="ProtNLM"/>
    </source>
</evidence>
<feature type="transmembrane region" description="Helical" evidence="1">
    <location>
        <begin position="21"/>
        <end position="41"/>
    </location>
</feature>
<comment type="caution">
    <text evidence="2">The sequence shown here is derived from an EMBL/GenBank/DDBJ whole genome shotgun (WGS) entry which is preliminary data.</text>
</comment>
<dbReference type="Pfam" id="PF11772">
    <property type="entry name" value="EpuA"/>
    <property type="match status" value="1"/>
</dbReference>
<dbReference type="EMBL" id="MSDU01000003">
    <property type="protein sequence ID" value="OLN24148.1"/>
    <property type="molecule type" value="Genomic_DNA"/>
</dbReference>
<organism evidence="2 3">
    <name type="scientific">Domibacillus antri</name>
    <dbReference type="NCBI Taxonomy" id="1714264"/>
    <lineage>
        <taxon>Bacteria</taxon>
        <taxon>Bacillati</taxon>
        <taxon>Bacillota</taxon>
        <taxon>Bacilli</taxon>
        <taxon>Bacillales</taxon>
        <taxon>Bacillaceae</taxon>
        <taxon>Domibacillus</taxon>
    </lineage>
</organism>
<accession>A0A1Q8Q9Y1</accession>
<keyword evidence="1" id="KW-0812">Transmembrane</keyword>
<keyword evidence="3" id="KW-1185">Reference proteome</keyword>
<protein>
    <recommendedName>
        <fullName evidence="4">DNA-directed RNA polymerase subunit beta</fullName>
    </recommendedName>
</protein>
<gene>
    <name evidence="2" type="ORF">BTO30_01685</name>
</gene>
<dbReference type="AlphaFoldDB" id="A0A1Q8Q9Y1"/>